<dbReference type="Proteomes" id="UP001303647">
    <property type="component" value="Unassembled WGS sequence"/>
</dbReference>
<evidence type="ECO:0000313" key="5">
    <source>
        <dbReference type="Proteomes" id="UP001303647"/>
    </source>
</evidence>
<keyword evidence="5" id="KW-1185">Reference proteome</keyword>
<proteinExistence type="inferred from homology"/>
<dbReference type="PANTHER" id="PTHR43283:SF17">
    <property type="entry name" value="(LOVD), PUTATIVE (AFU_ORTHOLOGUE AFUA_5G00920)-RELATED"/>
    <property type="match status" value="1"/>
</dbReference>
<accession>A0AAN7CNM3</accession>
<name>A0AAN7CNM3_9PEZI</name>
<dbReference type="GO" id="GO:0016787">
    <property type="term" value="F:hydrolase activity"/>
    <property type="evidence" value="ECO:0007669"/>
    <property type="project" value="UniProtKB-KW"/>
</dbReference>
<comment type="caution">
    <text evidence="4">The sequence shown here is derived from an EMBL/GenBank/DDBJ whole genome shotgun (WGS) entry which is preliminary data.</text>
</comment>
<organism evidence="4 5">
    <name type="scientific">Corynascus novoguineensis</name>
    <dbReference type="NCBI Taxonomy" id="1126955"/>
    <lineage>
        <taxon>Eukaryota</taxon>
        <taxon>Fungi</taxon>
        <taxon>Dikarya</taxon>
        <taxon>Ascomycota</taxon>
        <taxon>Pezizomycotina</taxon>
        <taxon>Sordariomycetes</taxon>
        <taxon>Sordariomycetidae</taxon>
        <taxon>Sordariales</taxon>
        <taxon>Chaetomiaceae</taxon>
        <taxon>Corynascus</taxon>
    </lineage>
</organism>
<evidence type="ECO:0000256" key="1">
    <source>
        <dbReference type="ARBA" id="ARBA00009009"/>
    </source>
</evidence>
<gene>
    <name evidence="4" type="ORF">C7999DRAFT_44239</name>
</gene>
<keyword evidence="2" id="KW-0378">Hydrolase</keyword>
<dbReference type="InterPro" id="IPR012338">
    <property type="entry name" value="Beta-lactam/transpept-like"/>
</dbReference>
<evidence type="ECO:0000313" key="4">
    <source>
        <dbReference type="EMBL" id="KAK4244043.1"/>
    </source>
</evidence>
<reference evidence="4" key="2">
    <citation type="submission" date="2023-05" db="EMBL/GenBank/DDBJ databases">
        <authorList>
            <consortium name="Lawrence Berkeley National Laboratory"/>
            <person name="Steindorff A."/>
            <person name="Hensen N."/>
            <person name="Bonometti L."/>
            <person name="Westerberg I."/>
            <person name="Brannstrom I.O."/>
            <person name="Guillou S."/>
            <person name="Cros-Aarteil S."/>
            <person name="Calhoun S."/>
            <person name="Haridas S."/>
            <person name="Kuo A."/>
            <person name="Mondo S."/>
            <person name="Pangilinan J."/>
            <person name="Riley R."/>
            <person name="Labutti K."/>
            <person name="Andreopoulos B."/>
            <person name="Lipzen A."/>
            <person name="Chen C."/>
            <person name="Yanf M."/>
            <person name="Daum C."/>
            <person name="Ng V."/>
            <person name="Clum A."/>
            <person name="Ohm R."/>
            <person name="Martin F."/>
            <person name="Silar P."/>
            <person name="Natvig D."/>
            <person name="Lalanne C."/>
            <person name="Gautier V."/>
            <person name="Ament-Velasquez S.L."/>
            <person name="Kruys A."/>
            <person name="Hutchinson M.I."/>
            <person name="Powell A.J."/>
            <person name="Barry K."/>
            <person name="Miller A.N."/>
            <person name="Grigoriev I.V."/>
            <person name="Debuchy R."/>
            <person name="Gladieux P."/>
            <person name="Thoren M.H."/>
            <person name="Johannesson H."/>
        </authorList>
    </citation>
    <scope>NUCLEOTIDE SEQUENCE</scope>
    <source>
        <strain evidence="4">CBS 359.72</strain>
    </source>
</reference>
<evidence type="ECO:0000259" key="3">
    <source>
        <dbReference type="Pfam" id="PF00144"/>
    </source>
</evidence>
<feature type="domain" description="Beta-lactamase-related" evidence="3">
    <location>
        <begin position="6"/>
        <end position="387"/>
    </location>
</feature>
<sequence>MTPEFEARLKKAVDERVIPAAVVLARDKSGKIDYAFSYGPVTLKPDASPTQISPSSMFTMMSMTKLITSLCLLKLVEDKVVELDEDVTQYVPTLAEQPILTGFDADGRPMYKERTNPITLRRLLTHSAGNGYINMSDDLRKWALATGRPLPVPLRHSPLSGGMSVDSRFNYPLLFEPGEGWVYGSGLDWAGRLIEKLTGAFFDDFMYEKVLEPVGVPRGAVTFHPGRFDEPLFAEMVGTARRNPDTGKVEFIETEYDTDNEAFGGEGLYGGAGEYIKVLHSILADDGKILTPQTAKYLFEGLLEPAPREALNVNLHTTDWAVGIIPRNVDYDWSAGGLLSTGGVGLGHRKKGFLQWSGALNMSWFIDRESGICGVFGTQLLPVNDPKVKELTKDFEDAIYSKL</sequence>
<protein>
    <submittedName>
        <fullName evidence="4">Beta-lactamase/transpeptidase-like protein</fullName>
    </submittedName>
</protein>
<comment type="similarity">
    <text evidence="1">Belongs to the class-A beta-lactamase family.</text>
</comment>
<dbReference type="InterPro" id="IPR050789">
    <property type="entry name" value="Diverse_Enzym_Activities"/>
</dbReference>
<dbReference type="Pfam" id="PF00144">
    <property type="entry name" value="Beta-lactamase"/>
    <property type="match status" value="1"/>
</dbReference>
<dbReference type="EMBL" id="MU857762">
    <property type="protein sequence ID" value="KAK4244043.1"/>
    <property type="molecule type" value="Genomic_DNA"/>
</dbReference>
<dbReference type="AlphaFoldDB" id="A0AAN7CNM3"/>
<reference evidence="4" key="1">
    <citation type="journal article" date="2023" name="Mol. Phylogenet. Evol.">
        <title>Genome-scale phylogeny and comparative genomics of the fungal order Sordariales.</title>
        <authorList>
            <person name="Hensen N."/>
            <person name="Bonometti L."/>
            <person name="Westerberg I."/>
            <person name="Brannstrom I.O."/>
            <person name="Guillou S."/>
            <person name="Cros-Aarteil S."/>
            <person name="Calhoun S."/>
            <person name="Haridas S."/>
            <person name="Kuo A."/>
            <person name="Mondo S."/>
            <person name="Pangilinan J."/>
            <person name="Riley R."/>
            <person name="LaButti K."/>
            <person name="Andreopoulos B."/>
            <person name="Lipzen A."/>
            <person name="Chen C."/>
            <person name="Yan M."/>
            <person name="Daum C."/>
            <person name="Ng V."/>
            <person name="Clum A."/>
            <person name="Steindorff A."/>
            <person name="Ohm R.A."/>
            <person name="Martin F."/>
            <person name="Silar P."/>
            <person name="Natvig D.O."/>
            <person name="Lalanne C."/>
            <person name="Gautier V."/>
            <person name="Ament-Velasquez S.L."/>
            <person name="Kruys A."/>
            <person name="Hutchinson M.I."/>
            <person name="Powell A.J."/>
            <person name="Barry K."/>
            <person name="Miller A.N."/>
            <person name="Grigoriev I.V."/>
            <person name="Debuchy R."/>
            <person name="Gladieux P."/>
            <person name="Hiltunen Thoren M."/>
            <person name="Johannesson H."/>
        </authorList>
    </citation>
    <scope>NUCLEOTIDE SEQUENCE</scope>
    <source>
        <strain evidence="4">CBS 359.72</strain>
    </source>
</reference>
<dbReference type="InterPro" id="IPR001466">
    <property type="entry name" value="Beta-lactam-related"/>
</dbReference>
<evidence type="ECO:0000256" key="2">
    <source>
        <dbReference type="ARBA" id="ARBA00022801"/>
    </source>
</evidence>
<dbReference type="Gene3D" id="3.40.710.10">
    <property type="entry name" value="DD-peptidase/beta-lactamase superfamily"/>
    <property type="match status" value="1"/>
</dbReference>
<dbReference type="SUPFAM" id="SSF56601">
    <property type="entry name" value="beta-lactamase/transpeptidase-like"/>
    <property type="match status" value="1"/>
</dbReference>
<dbReference type="PANTHER" id="PTHR43283">
    <property type="entry name" value="BETA-LACTAMASE-RELATED"/>
    <property type="match status" value="1"/>
</dbReference>